<keyword evidence="12" id="KW-1185">Reference proteome</keyword>
<dbReference type="Gene3D" id="2.60.120.560">
    <property type="entry name" value="Exo-inulinase, domain 1"/>
    <property type="match status" value="1"/>
</dbReference>
<dbReference type="CDD" id="cd14014">
    <property type="entry name" value="STKc_PknB_like"/>
    <property type="match status" value="1"/>
</dbReference>
<evidence type="ECO:0000256" key="3">
    <source>
        <dbReference type="ARBA" id="ARBA00022679"/>
    </source>
</evidence>
<accession>A0A3N1CNS2</accession>
<dbReference type="OrthoDB" id="9762169at2"/>
<feature type="binding site" evidence="7">
    <location>
        <position position="40"/>
    </location>
    <ligand>
        <name>ATP</name>
        <dbReference type="ChEBI" id="CHEBI:30616"/>
    </ligand>
</feature>
<dbReference type="EC" id="2.7.11.1" evidence="1"/>
<keyword evidence="9" id="KW-0812">Transmembrane</keyword>
<dbReference type="EMBL" id="RJKE01000001">
    <property type="protein sequence ID" value="ROO82960.1"/>
    <property type="molecule type" value="Genomic_DNA"/>
</dbReference>
<sequence>MGENLALSGRYRLDGPIGRGGMGEVWRGTDLRLGRPVAVKLLSKELVGSASARRRFEREAAAAAVLRHRGIAVVYDSGFDETTGQLFFVMELLEGEDLQRVLDRNPAGLPPEVVRDHAAQIAAALGEAHERGVVHRDVKPANVIVQPDGELKICDFGIARLDASRGSLTQGAIGTPSYMAPEQFRNEEVDGRADLYSLGCLLYALASGRPPFVADSVPALLYQHLNAAPRPLTEVRPGFPADLAAYVAQLLAKDPAGRPPSGRILAGALRGHAVPSTGPVEASPSPHAPPTLPSGRGAARSRAAVAVAAAAVVVVGAAAAAAWALSGDDEKKVRETPQAAASAPASAPASPAGPPRPASVPDGWYVLDPASYQAPDCPPSGSGYLLNVDAKIGSVTFCDISAGRYSDVALSTTVTLTGAQCASLILRRAEPFSYEFVVCANGGGFARKWTRDDAVLLTEKGPGDPIAGPVTLTAVAQGGTLSLSLNGTPFHSVRDSQIEAGGVALGTSVIEDGTASTLPFTDLTVWTPAAPIEGHGTSR</sequence>
<keyword evidence="2 11" id="KW-0723">Serine/threonine-protein kinase</keyword>
<dbReference type="Gene3D" id="3.30.200.20">
    <property type="entry name" value="Phosphorylase Kinase, domain 1"/>
    <property type="match status" value="1"/>
</dbReference>
<evidence type="ECO:0000313" key="11">
    <source>
        <dbReference type="EMBL" id="ROO82960.1"/>
    </source>
</evidence>
<gene>
    <name evidence="11" type="ORF">EDD29_0448</name>
</gene>
<evidence type="ECO:0000256" key="9">
    <source>
        <dbReference type="SAM" id="Phobius"/>
    </source>
</evidence>
<dbReference type="RefSeq" id="WP_123661919.1">
    <property type="nucleotide sequence ID" value="NZ_RJKE01000001.1"/>
</dbReference>
<name>A0A3N1CNS2_9ACTN</name>
<keyword evidence="9" id="KW-0472">Membrane</keyword>
<dbReference type="PROSITE" id="PS00107">
    <property type="entry name" value="PROTEIN_KINASE_ATP"/>
    <property type="match status" value="1"/>
</dbReference>
<evidence type="ECO:0000313" key="12">
    <source>
        <dbReference type="Proteomes" id="UP000272400"/>
    </source>
</evidence>
<comment type="caution">
    <text evidence="11">The sequence shown here is derived from an EMBL/GenBank/DDBJ whole genome shotgun (WGS) entry which is preliminary data.</text>
</comment>
<dbReference type="SUPFAM" id="SSF56112">
    <property type="entry name" value="Protein kinase-like (PK-like)"/>
    <property type="match status" value="1"/>
</dbReference>
<dbReference type="GO" id="GO:0005524">
    <property type="term" value="F:ATP binding"/>
    <property type="evidence" value="ECO:0007669"/>
    <property type="project" value="UniProtKB-UniRule"/>
</dbReference>
<keyword evidence="6 7" id="KW-0067">ATP-binding</keyword>
<dbReference type="AlphaFoldDB" id="A0A3N1CNS2"/>
<dbReference type="InterPro" id="IPR017441">
    <property type="entry name" value="Protein_kinase_ATP_BS"/>
</dbReference>
<dbReference type="Proteomes" id="UP000272400">
    <property type="component" value="Unassembled WGS sequence"/>
</dbReference>
<feature type="region of interest" description="Disordered" evidence="8">
    <location>
        <begin position="275"/>
        <end position="297"/>
    </location>
</feature>
<feature type="region of interest" description="Disordered" evidence="8">
    <location>
        <begin position="327"/>
        <end position="360"/>
    </location>
</feature>
<feature type="transmembrane region" description="Helical" evidence="9">
    <location>
        <begin position="303"/>
        <end position="325"/>
    </location>
</feature>
<evidence type="ECO:0000256" key="5">
    <source>
        <dbReference type="ARBA" id="ARBA00022777"/>
    </source>
</evidence>
<evidence type="ECO:0000256" key="1">
    <source>
        <dbReference type="ARBA" id="ARBA00012513"/>
    </source>
</evidence>
<evidence type="ECO:0000256" key="4">
    <source>
        <dbReference type="ARBA" id="ARBA00022741"/>
    </source>
</evidence>
<feature type="domain" description="Protein kinase" evidence="10">
    <location>
        <begin position="11"/>
        <end position="275"/>
    </location>
</feature>
<dbReference type="Pfam" id="PF00069">
    <property type="entry name" value="Pkinase"/>
    <property type="match status" value="1"/>
</dbReference>
<dbReference type="PANTHER" id="PTHR43289:SF6">
    <property type="entry name" value="SERINE_THREONINE-PROTEIN KINASE NEKL-3"/>
    <property type="match status" value="1"/>
</dbReference>
<dbReference type="PANTHER" id="PTHR43289">
    <property type="entry name" value="MITOGEN-ACTIVATED PROTEIN KINASE KINASE KINASE 20-RELATED"/>
    <property type="match status" value="1"/>
</dbReference>
<keyword evidence="5 11" id="KW-0418">Kinase</keyword>
<dbReference type="InterPro" id="IPR000719">
    <property type="entry name" value="Prot_kinase_dom"/>
</dbReference>
<keyword evidence="4 7" id="KW-0547">Nucleotide-binding</keyword>
<organism evidence="11 12">
    <name type="scientific">Actinocorallia herbida</name>
    <dbReference type="NCBI Taxonomy" id="58109"/>
    <lineage>
        <taxon>Bacteria</taxon>
        <taxon>Bacillati</taxon>
        <taxon>Actinomycetota</taxon>
        <taxon>Actinomycetes</taxon>
        <taxon>Streptosporangiales</taxon>
        <taxon>Thermomonosporaceae</taxon>
        <taxon>Actinocorallia</taxon>
    </lineage>
</organism>
<proteinExistence type="predicted"/>
<evidence type="ECO:0000256" key="6">
    <source>
        <dbReference type="ARBA" id="ARBA00022840"/>
    </source>
</evidence>
<evidence type="ECO:0000256" key="8">
    <source>
        <dbReference type="SAM" id="MobiDB-lite"/>
    </source>
</evidence>
<evidence type="ECO:0000259" key="10">
    <source>
        <dbReference type="PROSITE" id="PS50011"/>
    </source>
</evidence>
<feature type="compositionally biased region" description="Low complexity" evidence="8">
    <location>
        <begin position="337"/>
        <end position="350"/>
    </location>
</feature>
<dbReference type="PROSITE" id="PS00108">
    <property type="entry name" value="PROTEIN_KINASE_ST"/>
    <property type="match status" value="1"/>
</dbReference>
<dbReference type="InterPro" id="IPR008271">
    <property type="entry name" value="Ser/Thr_kinase_AS"/>
</dbReference>
<keyword evidence="9" id="KW-1133">Transmembrane helix</keyword>
<dbReference type="PROSITE" id="PS50011">
    <property type="entry name" value="PROTEIN_KINASE_DOM"/>
    <property type="match status" value="1"/>
</dbReference>
<dbReference type="SMART" id="SM00220">
    <property type="entry name" value="S_TKc"/>
    <property type="match status" value="1"/>
</dbReference>
<evidence type="ECO:0000256" key="7">
    <source>
        <dbReference type="PROSITE-ProRule" id="PRU10141"/>
    </source>
</evidence>
<protein>
    <recommendedName>
        <fullName evidence="1">non-specific serine/threonine protein kinase</fullName>
        <ecNumber evidence="1">2.7.11.1</ecNumber>
    </recommendedName>
</protein>
<evidence type="ECO:0000256" key="2">
    <source>
        <dbReference type="ARBA" id="ARBA00022527"/>
    </source>
</evidence>
<keyword evidence="3" id="KW-0808">Transferase</keyword>
<dbReference type="GO" id="GO:0004674">
    <property type="term" value="F:protein serine/threonine kinase activity"/>
    <property type="evidence" value="ECO:0007669"/>
    <property type="project" value="UniProtKB-KW"/>
</dbReference>
<reference evidence="11 12" key="1">
    <citation type="submission" date="2018-11" db="EMBL/GenBank/DDBJ databases">
        <title>Sequencing the genomes of 1000 actinobacteria strains.</title>
        <authorList>
            <person name="Klenk H.-P."/>
        </authorList>
    </citation>
    <scope>NUCLEOTIDE SEQUENCE [LARGE SCALE GENOMIC DNA]</scope>
    <source>
        <strain evidence="11 12">DSM 44254</strain>
    </source>
</reference>
<dbReference type="Gene3D" id="1.10.510.10">
    <property type="entry name" value="Transferase(Phosphotransferase) domain 1"/>
    <property type="match status" value="1"/>
</dbReference>
<dbReference type="InterPro" id="IPR011009">
    <property type="entry name" value="Kinase-like_dom_sf"/>
</dbReference>